<evidence type="ECO:0000313" key="2">
    <source>
        <dbReference type="Proteomes" id="UP000054538"/>
    </source>
</evidence>
<dbReference type="InParanoid" id="A0A0D0DLL6"/>
<dbReference type="EMBL" id="KN824857">
    <property type="protein sequence ID" value="KIK99507.1"/>
    <property type="molecule type" value="Genomic_DNA"/>
</dbReference>
<name>A0A0D0DLL6_9AGAM</name>
<accession>A0A0D0DLL6</accession>
<evidence type="ECO:0000313" key="1">
    <source>
        <dbReference type="EMBL" id="KIK99507.1"/>
    </source>
</evidence>
<reference evidence="1 2" key="1">
    <citation type="submission" date="2014-04" db="EMBL/GenBank/DDBJ databases">
        <authorList>
            <consortium name="DOE Joint Genome Institute"/>
            <person name="Kuo A."/>
            <person name="Kohler A."/>
            <person name="Jargeat P."/>
            <person name="Nagy L.G."/>
            <person name="Floudas D."/>
            <person name="Copeland A."/>
            <person name="Barry K.W."/>
            <person name="Cichocki N."/>
            <person name="Veneault-Fourrey C."/>
            <person name="LaButti K."/>
            <person name="Lindquist E.A."/>
            <person name="Lipzen A."/>
            <person name="Lundell T."/>
            <person name="Morin E."/>
            <person name="Murat C."/>
            <person name="Sun H."/>
            <person name="Tunlid A."/>
            <person name="Henrissat B."/>
            <person name="Grigoriev I.V."/>
            <person name="Hibbett D.S."/>
            <person name="Martin F."/>
            <person name="Nordberg H.P."/>
            <person name="Cantor M.N."/>
            <person name="Hua S.X."/>
        </authorList>
    </citation>
    <scope>NUCLEOTIDE SEQUENCE [LARGE SCALE GENOMIC DNA]</scope>
    <source>
        <strain evidence="1 2">Ve08.2h10</strain>
    </source>
</reference>
<protein>
    <submittedName>
        <fullName evidence="1">Unplaced genomic scaffold scaffold_35, whole genome shotgun sequence</fullName>
    </submittedName>
</protein>
<dbReference type="Proteomes" id="UP000054538">
    <property type="component" value="Unassembled WGS sequence"/>
</dbReference>
<keyword evidence="2" id="KW-1185">Reference proteome</keyword>
<organism evidence="1 2">
    <name type="scientific">Paxillus rubicundulus Ve08.2h10</name>
    <dbReference type="NCBI Taxonomy" id="930991"/>
    <lineage>
        <taxon>Eukaryota</taxon>
        <taxon>Fungi</taxon>
        <taxon>Dikarya</taxon>
        <taxon>Basidiomycota</taxon>
        <taxon>Agaricomycotina</taxon>
        <taxon>Agaricomycetes</taxon>
        <taxon>Agaricomycetidae</taxon>
        <taxon>Boletales</taxon>
        <taxon>Paxilineae</taxon>
        <taxon>Paxillaceae</taxon>
        <taxon>Paxillus</taxon>
    </lineage>
</organism>
<dbReference type="HOGENOM" id="CLU_2655214_0_0_1"/>
<proteinExistence type="predicted"/>
<reference evidence="2" key="2">
    <citation type="submission" date="2015-01" db="EMBL/GenBank/DDBJ databases">
        <title>Evolutionary Origins and Diversification of the Mycorrhizal Mutualists.</title>
        <authorList>
            <consortium name="DOE Joint Genome Institute"/>
            <consortium name="Mycorrhizal Genomics Consortium"/>
            <person name="Kohler A."/>
            <person name="Kuo A."/>
            <person name="Nagy L.G."/>
            <person name="Floudas D."/>
            <person name="Copeland A."/>
            <person name="Barry K.W."/>
            <person name="Cichocki N."/>
            <person name="Veneault-Fourrey C."/>
            <person name="LaButti K."/>
            <person name="Lindquist E.A."/>
            <person name="Lipzen A."/>
            <person name="Lundell T."/>
            <person name="Morin E."/>
            <person name="Murat C."/>
            <person name="Riley R."/>
            <person name="Ohm R."/>
            <person name="Sun H."/>
            <person name="Tunlid A."/>
            <person name="Henrissat B."/>
            <person name="Grigoriev I.V."/>
            <person name="Hibbett D.S."/>
            <person name="Martin F."/>
        </authorList>
    </citation>
    <scope>NUCLEOTIDE SEQUENCE [LARGE SCALE GENOMIC DNA]</scope>
    <source>
        <strain evidence="2">Ve08.2h10</strain>
    </source>
</reference>
<sequence>MYVTSPINPDLLNAIDKRHDYNSKSCSPNEVQIRTYNFRAHWTAELPPTYFLNTCHPRSLALTARTRYVSTDTTMR</sequence>
<gene>
    <name evidence="1" type="ORF">PAXRUDRAFT_822665</name>
</gene>
<dbReference type="AlphaFoldDB" id="A0A0D0DLL6"/>